<sequence>MDEPPSDEGRQRLEKCLTILSKNVPVTDQLLEQLEESQLISQQNGVKSRVAAAPLTRRQSDPNLFVSMATLEPDRLHQLAHCLRIAGHPLMAELLLQTVTSWDSKDPSAAEHTNSLLFGTSNRLPQSVADRLVDSPEAQSDLAEFLSERRLLTWCRESLFDPAGADVMSLRRQHAEESWRAARDVREKTAAMAELQAELTQAQAAVTERDQTIAQLESRLSTLAAAAGAADDVSELRSQLEVSRRHQAASESQAQRATARLEAYSAAFDFVLAEARQFQAEAADQVPSILTDGDATEGGFVENLRQELDDSHRLASFQSEFAGRFLATCRALLEERRQVVQLAERLASSTDGGSGDFDPQQPLAEELSRLVAGQAEENAMLTARHRLLLKVLEGGSVQPTTSDATDELVAAVESLRRQLAERDRRIASLTTRPAESPAAALSPPPQPPQRSAAVTRAWDEVAPPPDSGSASSAGEMKRYSVLPEIQSASSSNSRGRSGQTPSVIPHSHRKATKREGNVKKREPPGKPMPANVVSLS</sequence>
<feature type="compositionally biased region" description="Low complexity" evidence="2">
    <location>
        <begin position="432"/>
        <end position="441"/>
    </location>
</feature>
<dbReference type="EMBL" id="NIVC01000102">
    <property type="protein sequence ID" value="PAA90896.1"/>
    <property type="molecule type" value="Genomic_DNA"/>
</dbReference>
<reference evidence="3 4" key="1">
    <citation type="submission" date="2017-06" db="EMBL/GenBank/DDBJ databases">
        <title>A platform for efficient transgenesis in Macrostomum lignano, a flatworm model organism for stem cell research.</title>
        <authorList>
            <person name="Berezikov E."/>
        </authorList>
    </citation>
    <scope>NUCLEOTIDE SEQUENCE [LARGE SCALE GENOMIC DNA]</scope>
    <source>
        <strain evidence="3">DV1</strain>
        <tissue evidence="3">Whole organism</tissue>
    </source>
</reference>
<evidence type="ECO:0000256" key="2">
    <source>
        <dbReference type="SAM" id="MobiDB-lite"/>
    </source>
</evidence>
<feature type="compositionally biased region" description="Basic and acidic residues" evidence="2">
    <location>
        <begin position="513"/>
        <end position="524"/>
    </location>
</feature>
<keyword evidence="1" id="KW-0175">Coiled coil</keyword>
<organism evidence="3 4">
    <name type="scientific">Macrostomum lignano</name>
    <dbReference type="NCBI Taxonomy" id="282301"/>
    <lineage>
        <taxon>Eukaryota</taxon>
        <taxon>Metazoa</taxon>
        <taxon>Spiralia</taxon>
        <taxon>Lophotrochozoa</taxon>
        <taxon>Platyhelminthes</taxon>
        <taxon>Rhabditophora</taxon>
        <taxon>Macrostomorpha</taxon>
        <taxon>Macrostomida</taxon>
        <taxon>Macrostomidae</taxon>
        <taxon>Macrostomum</taxon>
    </lineage>
</organism>
<accession>A0A267GY05</accession>
<dbReference type="Proteomes" id="UP000215902">
    <property type="component" value="Unassembled WGS sequence"/>
</dbReference>
<name>A0A267GY05_9PLAT</name>
<feature type="compositionally biased region" description="Low complexity" evidence="2">
    <location>
        <begin position="487"/>
        <end position="498"/>
    </location>
</feature>
<proteinExistence type="predicted"/>
<comment type="caution">
    <text evidence="3">The sequence shown here is derived from an EMBL/GenBank/DDBJ whole genome shotgun (WGS) entry which is preliminary data.</text>
</comment>
<protein>
    <submittedName>
        <fullName evidence="3">Uncharacterized protein</fullName>
    </submittedName>
</protein>
<evidence type="ECO:0000313" key="3">
    <source>
        <dbReference type="EMBL" id="PAA90896.1"/>
    </source>
</evidence>
<keyword evidence="4" id="KW-1185">Reference proteome</keyword>
<dbReference type="AlphaFoldDB" id="A0A267GY05"/>
<gene>
    <name evidence="3" type="ORF">BOX15_Mlig015006g1</name>
</gene>
<feature type="region of interest" description="Disordered" evidence="2">
    <location>
        <begin position="427"/>
        <end position="536"/>
    </location>
</feature>
<evidence type="ECO:0000256" key="1">
    <source>
        <dbReference type="SAM" id="Coils"/>
    </source>
</evidence>
<feature type="coiled-coil region" evidence="1">
    <location>
        <begin position="185"/>
        <end position="212"/>
    </location>
</feature>
<evidence type="ECO:0000313" key="4">
    <source>
        <dbReference type="Proteomes" id="UP000215902"/>
    </source>
</evidence>